<proteinExistence type="predicted"/>
<dbReference type="Proteomes" id="UP001501288">
    <property type="component" value="Unassembled WGS sequence"/>
</dbReference>
<evidence type="ECO:0000313" key="3">
    <source>
        <dbReference type="EMBL" id="GAA1544288.1"/>
    </source>
</evidence>
<evidence type="ECO:0000313" key="4">
    <source>
        <dbReference type="Proteomes" id="UP001501288"/>
    </source>
</evidence>
<dbReference type="GO" id="GO:0016853">
    <property type="term" value="F:isomerase activity"/>
    <property type="evidence" value="ECO:0007669"/>
    <property type="project" value="UniProtKB-KW"/>
</dbReference>
<evidence type="ECO:0000256" key="1">
    <source>
        <dbReference type="SAM" id="MobiDB-lite"/>
    </source>
</evidence>
<comment type="caution">
    <text evidence="3">The sequence shown here is derived from an EMBL/GenBank/DDBJ whole genome shotgun (WGS) entry which is preliminary data.</text>
</comment>
<dbReference type="Pfam" id="PF12867">
    <property type="entry name" value="DinB_2"/>
    <property type="match status" value="1"/>
</dbReference>
<feature type="region of interest" description="Disordered" evidence="1">
    <location>
        <begin position="1"/>
        <end position="45"/>
    </location>
</feature>
<dbReference type="SUPFAM" id="SSF109854">
    <property type="entry name" value="DinB/YfiT-like putative metalloenzymes"/>
    <property type="match status" value="1"/>
</dbReference>
<sequence length="207" mass="23099">MNLSACRGRVASMDENQQGGLAERPVEDPESAHQNGEDGASPDKGWMAVVTDGCDECGFSPDIDVQTTGKRVRATIPKWEAVLDRLDAPRRPAPDVWSPLEYACHVRDINALYRGRLDLMLAQDDPTFPNWDPDTVVVDSRYGEDDPEGVAEAYRREATQTADQWDAVRDDEWGRRGLRDNGSTFTVATLAVYFLHDLEHHLKDVSA</sequence>
<dbReference type="InterPro" id="IPR024775">
    <property type="entry name" value="DinB-like"/>
</dbReference>
<dbReference type="EMBL" id="BAAANV010000037">
    <property type="protein sequence ID" value="GAA1544288.1"/>
    <property type="molecule type" value="Genomic_DNA"/>
</dbReference>
<name>A0ABN2BN53_9MICO</name>
<reference evidence="3 4" key="1">
    <citation type="journal article" date="2019" name="Int. J. Syst. Evol. Microbiol.">
        <title>The Global Catalogue of Microorganisms (GCM) 10K type strain sequencing project: providing services to taxonomists for standard genome sequencing and annotation.</title>
        <authorList>
            <consortium name="The Broad Institute Genomics Platform"/>
            <consortium name="The Broad Institute Genome Sequencing Center for Infectious Disease"/>
            <person name="Wu L."/>
            <person name="Ma J."/>
        </authorList>
    </citation>
    <scope>NUCLEOTIDE SEQUENCE [LARGE SCALE GENOMIC DNA]</scope>
    <source>
        <strain evidence="3 4">JCM 14588</strain>
    </source>
</reference>
<keyword evidence="3" id="KW-0413">Isomerase</keyword>
<organism evidence="3 4">
    <name type="scientific">Dermacoccus barathri</name>
    <dbReference type="NCBI Taxonomy" id="322601"/>
    <lineage>
        <taxon>Bacteria</taxon>
        <taxon>Bacillati</taxon>
        <taxon>Actinomycetota</taxon>
        <taxon>Actinomycetes</taxon>
        <taxon>Micrococcales</taxon>
        <taxon>Dermacoccaceae</taxon>
        <taxon>Dermacoccus</taxon>
    </lineage>
</organism>
<accession>A0ABN2BN53</accession>
<feature type="domain" description="DinB-like" evidence="2">
    <location>
        <begin position="88"/>
        <end position="203"/>
    </location>
</feature>
<dbReference type="Gene3D" id="1.20.120.450">
    <property type="entry name" value="dinb family like domain"/>
    <property type="match status" value="1"/>
</dbReference>
<evidence type="ECO:0000259" key="2">
    <source>
        <dbReference type="Pfam" id="PF12867"/>
    </source>
</evidence>
<gene>
    <name evidence="3" type="ORF">GCM10009762_17090</name>
</gene>
<dbReference type="InterPro" id="IPR034660">
    <property type="entry name" value="DinB/YfiT-like"/>
</dbReference>
<protein>
    <submittedName>
        <fullName evidence="3">Maleylpyruvate isomerase N-terminal domain-containing protein</fullName>
    </submittedName>
</protein>
<keyword evidence="4" id="KW-1185">Reference proteome</keyword>